<evidence type="ECO:0000256" key="7">
    <source>
        <dbReference type="ARBA" id="ARBA00023015"/>
    </source>
</evidence>
<keyword evidence="9" id="KW-0539">Nucleus</keyword>
<keyword evidence="8" id="KW-0804">Transcription</keyword>
<dbReference type="Proteomes" id="UP001141253">
    <property type="component" value="Chromosome 2"/>
</dbReference>
<dbReference type="Pfam" id="PF00856">
    <property type="entry name" value="SET"/>
    <property type="match status" value="1"/>
</dbReference>
<dbReference type="EMBL" id="JAPFFI010000006">
    <property type="protein sequence ID" value="KAJ6392504.1"/>
    <property type="molecule type" value="Genomic_DNA"/>
</dbReference>
<keyword evidence="14" id="KW-1185">Reference proteome</keyword>
<sequence length="1476" mass="164817">MTPRAIKLGILKQKRKKHGPTTPIKKNKHGSWRWTVAKSVIIIFLLSPGRLTLIALEPRQHHQARRGQRRTMVSSTLRFQEEDDYFSFSSRKRLKISDFQRQEQQDAYISTGNCDEDTFMVMSSAEECSFDGSSFIPEMSCKSNGNSDGMPSTGGTSYRGENCSGYSPPFVSGWMYLNENGQMCGPYIQQQLYEGLSTGFLPEDLPVYPIANGILINPVPLNYFKQFPDHVSTGFTYLCLGTSGTTMPTNHFTDLAAHRQEGVQYAAPEAAHPDMESVSDSRVHNHTYSSNQPISNFEAADDVTPVSLVSGEDSCLLFKDDDGRKHGPHSLLELYSWYQYGYLKDSLMIYHAQNKFTPLPLLSVINAWRLDKPEYFSMTNANAGNWLISEFHIYEIICNVISEFVHTKRAERYLMLDNQAAKTCSVDGRMSQSASDRMIFSTPEWEATACNYISDQACADELSMQLPRTTKSVGNADDFRGSYEVFCRCLSDYCMEVMWNAVFYDTIEEYTIYWRKTKLWFHHPYMCKKIEDLPSETYFPGQESPASSADCPPGFELLKIKSGHIVTSSIISSCARVGQESCEHNSLLFKDCSDDDMKCILESVAYELQKSTKVSLLEYVETLVKEEVKKLVNVSEDKRLNEEIIDFSIPFSQASDYGSIEMKDEQMIDSNQIPAEIKFSSNPQTSLQMQKSFFPLQYENEISSFLAIAFKRLCPSVINATDDENIDEPPPPGFKDTALFPSTISKFQPSKSLELTPKVGAYAAIAMCMQKLHDDVLSVWTSIFVNEILHRSLRLSCSSEKHTEPGSNEEGAFKFTEESNKFHSPDSSVVSLVSGKYTYHRKRKLVGKKLGSSSHSTSTVDAGLLKQPVEKSRKQDVLSNVSENVVIQPVKTPKKKELTKGQTSSVDARPLKATIAESSVNDRPLKATIAESSQTIAESSVNVRPLKATVKTTLKRDQSLPKNTSRRKAIKIALTVNDDKDARDSVKTSREMVELSDCNGFDARIGKSGTIECSKKTVKSTKVSNLKRKSTLNDDKDARDSVKTSTERVGLIDCNGRDVGTEKSGTIECLEKTLKSTKVSNLKRKSTLNDDKDARDSVKTSTERVGLIDCNGRDVGTEKSGTIECLKKTLKSTKVLNLKRKSTVVNDDKDAKDSVKTSTERVGLIDCNGHDVGTEKSGTIECSKKTLKSTKLSNSKRKSTVDGGSVSRPMKILKVEAVTGQILKVENGANKQAATGQVTARKTKCSKSRMLNPCPRSDGCARSSINGWAWHAWSVKASPAERARVRGAQCIHAKYSGSEAYASQLSNGKVLSARTNRVKLRNLLAAAEGVDLLKATQLKARKKRLCFQRSKIHDWGLVAIESIEAEDFVIEYVGELIRPQISDIRERLYEKMGIGSSYLFRLDDGYVVDATKRGGIARFINHSCEPNCYTKVISVEGQKKIFIYAKRHIAAGEEITYNYKFPLEDKKIPCNCGSRK</sequence>
<dbReference type="PANTHER" id="PTHR45814:SF2">
    <property type="entry name" value="HISTONE-LYSINE N-METHYLTRANSFERASE SETD1"/>
    <property type="match status" value="1"/>
</dbReference>
<dbReference type="Pfam" id="PF02213">
    <property type="entry name" value="GYF"/>
    <property type="match status" value="1"/>
</dbReference>
<dbReference type="InterPro" id="IPR003169">
    <property type="entry name" value="GYF"/>
</dbReference>
<proteinExistence type="predicted"/>
<evidence type="ECO:0000313" key="14">
    <source>
        <dbReference type="Proteomes" id="UP001141253"/>
    </source>
</evidence>
<keyword evidence="6" id="KW-0156">Chromatin regulator</keyword>
<evidence type="ECO:0000313" key="13">
    <source>
        <dbReference type="EMBL" id="KAJ6392504.1"/>
    </source>
</evidence>
<evidence type="ECO:0000256" key="3">
    <source>
        <dbReference type="ARBA" id="ARBA00022603"/>
    </source>
</evidence>
<feature type="domain" description="SET" evidence="11">
    <location>
        <begin position="1343"/>
        <end position="1460"/>
    </location>
</feature>
<organism evidence="13 14">
    <name type="scientific">Salix suchowensis</name>
    <dbReference type="NCBI Taxonomy" id="1278906"/>
    <lineage>
        <taxon>Eukaryota</taxon>
        <taxon>Viridiplantae</taxon>
        <taxon>Streptophyta</taxon>
        <taxon>Embryophyta</taxon>
        <taxon>Tracheophyta</taxon>
        <taxon>Spermatophyta</taxon>
        <taxon>Magnoliopsida</taxon>
        <taxon>eudicotyledons</taxon>
        <taxon>Gunneridae</taxon>
        <taxon>Pentapetalae</taxon>
        <taxon>rosids</taxon>
        <taxon>fabids</taxon>
        <taxon>Malpighiales</taxon>
        <taxon>Salicaceae</taxon>
        <taxon>Saliceae</taxon>
        <taxon>Salix</taxon>
    </lineage>
</organism>
<dbReference type="Gene3D" id="2.170.270.10">
    <property type="entry name" value="SET domain"/>
    <property type="match status" value="1"/>
</dbReference>
<protein>
    <recommendedName>
        <fullName evidence="2">[histone H3]-lysine(4) N-trimethyltransferase</fullName>
        <ecNumber evidence="2">2.1.1.354</ecNumber>
    </recommendedName>
</protein>
<keyword evidence="5" id="KW-0949">S-adenosyl-L-methionine</keyword>
<dbReference type="InterPro" id="IPR001214">
    <property type="entry name" value="SET_dom"/>
</dbReference>
<dbReference type="SUPFAM" id="SSF82199">
    <property type="entry name" value="SET domain"/>
    <property type="match status" value="1"/>
</dbReference>
<evidence type="ECO:0000256" key="5">
    <source>
        <dbReference type="ARBA" id="ARBA00022691"/>
    </source>
</evidence>
<dbReference type="CDD" id="cd19169">
    <property type="entry name" value="SET_SETD1"/>
    <property type="match status" value="1"/>
</dbReference>
<evidence type="ECO:0000256" key="6">
    <source>
        <dbReference type="ARBA" id="ARBA00022853"/>
    </source>
</evidence>
<evidence type="ECO:0000259" key="12">
    <source>
        <dbReference type="PROSITE" id="PS50829"/>
    </source>
</evidence>
<reference evidence="13" key="1">
    <citation type="submission" date="2022-10" db="EMBL/GenBank/DDBJ databases">
        <authorList>
            <person name="Hyden B.L."/>
            <person name="Feng K."/>
            <person name="Yates T."/>
            <person name="Jawdy S."/>
            <person name="Smart L.B."/>
            <person name="Muchero W."/>
        </authorList>
    </citation>
    <scope>NUCLEOTIDE SEQUENCE</scope>
    <source>
        <tissue evidence="13">Shoot tip</tissue>
    </source>
</reference>
<dbReference type="SUPFAM" id="SSF55277">
    <property type="entry name" value="GYF domain"/>
    <property type="match status" value="1"/>
</dbReference>
<name>A0ABQ9C2S1_9ROSI</name>
<keyword evidence="4" id="KW-0808">Transferase</keyword>
<evidence type="ECO:0000259" key="11">
    <source>
        <dbReference type="PROSITE" id="PS50280"/>
    </source>
</evidence>
<dbReference type="PROSITE" id="PS50280">
    <property type="entry name" value="SET"/>
    <property type="match status" value="1"/>
</dbReference>
<evidence type="ECO:0000256" key="4">
    <source>
        <dbReference type="ARBA" id="ARBA00022679"/>
    </source>
</evidence>
<dbReference type="EC" id="2.1.1.354" evidence="2"/>
<dbReference type="InterPro" id="IPR037841">
    <property type="entry name" value="SET_SETD1A/B"/>
</dbReference>
<dbReference type="PANTHER" id="PTHR45814">
    <property type="entry name" value="HISTONE-LYSINE N-METHYLTRANSFERASE SETD1"/>
    <property type="match status" value="1"/>
</dbReference>
<keyword evidence="7" id="KW-0805">Transcription regulation</keyword>
<dbReference type="InterPro" id="IPR044570">
    <property type="entry name" value="Set1-like"/>
</dbReference>
<comment type="catalytic activity">
    <reaction evidence="10">
        <text>L-lysyl(4)-[histone H3] + 3 S-adenosyl-L-methionine = N(6),N(6),N(6)-trimethyl-L-lysyl(4)-[histone H3] + 3 S-adenosyl-L-homocysteine + 3 H(+)</text>
        <dbReference type="Rhea" id="RHEA:60260"/>
        <dbReference type="Rhea" id="RHEA-COMP:15537"/>
        <dbReference type="Rhea" id="RHEA-COMP:15547"/>
        <dbReference type="ChEBI" id="CHEBI:15378"/>
        <dbReference type="ChEBI" id="CHEBI:29969"/>
        <dbReference type="ChEBI" id="CHEBI:57856"/>
        <dbReference type="ChEBI" id="CHEBI:59789"/>
        <dbReference type="ChEBI" id="CHEBI:61961"/>
        <dbReference type="EC" id="2.1.1.354"/>
    </reaction>
</comment>
<keyword evidence="3" id="KW-0489">Methyltransferase</keyword>
<evidence type="ECO:0000256" key="2">
    <source>
        <dbReference type="ARBA" id="ARBA00012182"/>
    </source>
</evidence>
<accession>A0ABQ9C2S1</accession>
<evidence type="ECO:0000256" key="1">
    <source>
        <dbReference type="ARBA" id="ARBA00004123"/>
    </source>
</evidence>
<dbReference type="Gene3D" id="3.30.1490.40">
    <property type="match status" value="2"/>
</dbReference>
<dbReference type="PROSITE" id="PS50829">
    <property type="entry name" value="GYF"/>
    <property type="match status" value="1"/>
</dbReference>
<gene>
    <name evidence="13" type="ORF">OIU77_026292</name>
</gene>
<dbReference type="InterPro" id="IPR046341">
    <property type="entry name" value="SET_dom_sf"/>
</dbReference>
<evidence type="ECO:0000256" key="9">
    <source>
        <dbReference type="ARBA" id="ARBA00023242"/>
    </source>
</evidence>
<evidence type="ECO:0000256" key="8">
    <source>
        <dbReference type="ARBA" id="ARBA00023163"/>
    </source>
</evidence>
<comment type="subcellular location">
    <subcellularLocation>
        <location evidence="1">Nucleus</location>
    </subcellularLocation>
</comment>
<dbReference type="InterPro" id="IPR035445">
    <property type="entry name" value="GYF-like_dom_sf"/>
</dbReference>
<evidence type="ECO:0000256" key="10">
    <source>
        <dbReference type="ARBA" id="ARBA00047571"/>
    </source>
</evidence>
<reference evidence="13" key="2">
    <citation type="journal article" date="2023" name="Int. J. Mol. Sci.">
        <title>De Novo Assembly and Annotation of 11 Diverse Shrub Willow (Salix) Genomes Reveals Novel Gene Organization in Sex-Linked Regions.</title>
        <authorList>
            <person name="Hyden B."/>
            <person name="Feng K."/>
            <person name="Yates T.B."/>
            <person name="Jawdy S."/>
            <person name="Cereghino C."/>
            <person name="Smart L.B."/>
            <person name="Muchero W."/>
        </authorList>
    </citation>
    <scope>NUCLEOTIDE SEQUENCE</scope>
    <source>
        <tissue evidence="13">Shoot tip</tissue>
    </source>
</reference>
<feature type="domain" description="GYF" evidence="12">
    <location>
        <begin position="313"/>
        <end position="360"/>
    </location>
</feature>
<dbReference type="SMART" id="SM00317">
    <property type="entry name" value="SET"/>
    <property type="match status" value="1"/>
</dbReference>
<comment type="caution">
    <text evidence="13">The sequence shown here is derived from an EMBL/GenBank/DDBJ whole genome shotgun (WGS) entry which is preliminary data.</text>
</comment>